<evidence type="ECO:0000256" key="1">
    <source>
        <dbReference type="SAM" id="MobiDB-lite"/>
    </source>
</evidence>
<evidence type="ECO:0000313" key="4">
    <source>
        <dbReference type="Proteomes" id="UP001276150"/>
    </source>
</evidence>
<keyword evidence="2" id="KW-0732">Signal</keyword>
<sequence length="233" mass="24999">MKTPFRPVLALGFALLGSTSLAGGGGGVVPAGPRPTVSWKTTLFPQAGALKVVQGEARRDEPAFFPPTYQTLQLADAPSEYALETTVNIYPLAALLQKYPEQTEGSVGQEVKAMRSLINNPAPLNTTATFRLLAVDTVNASLAVAGARKSLTSDTLRGVRYLGTFLQDVRRFAQTDMRYVFQGVSRDSKYLVTVNASIPGNNLPTRQSVEASGYDVAPRPRTPTRTAPATRLT</sequence>
<proteinExistence type="predicted"/>
<evidence type="ECO:0000313" key="3">
    <source>
        <dbReference type="EMBL" id="MDV6375705.1"/>
    </source>
</evidence>
<feature type="signal peptide" evidence="2">
    <location>
        <begin position="1"/>
        <end position="22"/>
    </location>
</feature>
<reference evidence="3 4" key="1">
    <citation type="submission" date="2022-11" db="EMBL/GenBank/DDBJ databases">
        <title>Deinococcus ZS9-10, Low Temperature and Draught-tolerating, UV-resistant Bacteria from Continental Antarctica.</title>
        <authorList>
            <person name="Cheng L."/>
        </authorList>
    </citation>
    <scope>NUCLEOTIDE SEQUENCE [LARGE SCALE GENOMIC DNA]</scope>
    <source>
        <strain evidence="3 4">ZS9-10</strain>
    </source>
</reference>
<feature type="region of interest" description="Disordered" evidence="1">
    <location>
        <begin position="201"/>
        <end position="233"/>
    </location>
</feature>
<dbReference type="Proteomes" id="UP001276150">
    <property type="component" value="Unassembled WGS sequence"/>
</dbReference>
<keyword evidence="4" id="KW-1185">Reference proteome</keyword>
<protein>
    <recommendedName>
        <fullName evidence="5">GerMN domain-containing protein</fullName>
    </recommendedName>
</protein>
<gene>
    <name evidence="3" type="ORF">ORD21_13985</name>
</gene>
<feature type="compositionally biased region" description="Polar residues" evidence="1">
    <location>
        <begin position="201"/>
        <end position="210"/>
    </location>
</feature>
<dbReference type="EMBL" id="JAPMIV010000033">
    <property type="protein sequence ID" value="MDV6375705.1"/>
    <property type="molecule type" value="Genomic_DNA"/>
</dbReference>
<organism evidence="3 4">
    <name type="scientific">Deinococcus arenicola</name>
    <dbReference type="NCBI Taxonomy" id="2994950"/>
    <lineage>
        <taxon>Bacteria</taxon>
        <taxon>Thermotogati</taxon>
        <taxon>Deinococcota</taxon>
        <taxon>Deinococci</taxon>
        <taxon>Deinococcales</taxon>
        <taxon>Deinococcaceae</taxon>
        <taxon>Deinococcus</taxon>
    </lineage>
</organism>
<feature type="compositionally biased region" description="Low complexity" evidence="1">
    <location>
        <begin position="217"/>
        <end position="233"/>
    </location>
</feature>
<feature type="chain" id="PRO_5046040114" description="GerMN domain-containing protein" evidence="2">
    <location>
        <begin position="23"/>
        <end position="233"/>
    </location>
</feature>
<name>A0ABU4DTF0_9DEIO</name>
<accession>A0ABU4DTF0</accession>
<dbReference type="RefSeq" id="WP_317641052.1">
    <property type="nucleotide sequence ID" value="NZ_JAPMIV010000033.1"/>
</dbReference>
<evidence type="ECO:0008006" key="5">
    <source>
        <dbReference type="Google" id="ProtNLM"/>
    </source>
</evidence>
<comment type="caution">
    <text evidence="3">The sequence shown here is derived from an EMBL/GenBank/DDBJ whole genome shotgun (WGS) entry which is preliminary data.</text>
</comment>
<evidence type="ECO:0000256" key="2">
    <source>
        <dbReference type="SAM" id="SignalP"/>
    </source>
</evidence>